<evidence type="ECO:0000313" key="1">
    <source>
        <dbReference type="EMBL" id="RMZ73987.1"/>
    </source>
</evidence>
<reference evidence="1 2" key="1">
    <citation type="journal article" date="2014" name="PLoS ONE">
        <title>De novo Genome Assembly of the Fungal Plant Pathogen Pyrenophora semeniperda.</title>
        <authorList>
            <person name="Soliai M.M."/>
            <person name="Meyer S.E."/>
            <person name="Udall J.A."/>
            <person name="Elzinga D.E."/>
            <person name="Hermansen R.A."/>
            <person name="Bodily P.M."/>
            <person name="Hart A.A."/>
            <person name="Coleman C.E."/>
        </authorList>
    </citation>
    <scope>NUCLEOTIDE SEQUENCE [LARGE SCALE GENOMIC DNA]</scope>
    <source>
        <strain evidence="1 2">CCB06</strain>
        <tissue evidence="1">Mycelium</tissue>
    </source>
</reference>
<keyword evidence="2" id="KW-1185">Reference proteome</keyword>
<evidence type="ECO:0000313" key="2">
    <source>
        <dbReference type="Proteomes" id="UP000265663"/>
    </source>
</evidence>
<protein>
    <submittedName>
        <fullName evidence="1">Uncharacterized protein</fullName>
    </submittedName>
</protein>
<dbReference type="AlphaFoldDB" id="A0A3M7MHR0"/>
<organism evidence="1 2">
    <name type="scientific">Pyrenophora seminiperda CCB06</name>
    <dbReference type="NCBI Taxonomy" id="1302712"/>
    <lineage>
        <taxon>Eukaryota</taxon>
        <taxon>Fungi</taxon>
        <taxon>Dikarya</taxon>
        <taxon>Ascomycota</taxon>
        <taxon>Pezizomycotina</taxon>
        <taxon>Dothideomycetes</taxon>
        <taxon>Pleosporomycetidae</taxon>
        <taxon>Pleosporales</taxon>
        <taxon>Pleosporineae</taxon>
        <taxon>Pleosporaceae</taxon>
        <taxon>Pyrenophora</taxon>
    </lineage>
</organism>
<accession>A0A3M7MHR0</accession>
<name>A0A3M7MHR0_9PLEO</name>
<gene>
    <name evidence="1" type="ORF">GMOD_00004804</name>
</gene>
<dbReference type="Proteomes" id="UP000265663">
    <property type="component" value="Unassembled WGS sequence"/>
</dbReference>
<dbReference type="EMBL" id="KE747843">
    <property type="protein sequence ID" value="RMZ73987.1"/>
    <property type="molecule type" value="Genomic_DNA"/>
</dbReference>
<proteinExistence type="predicted"/>
<sequence>MAPYGKAVSASSSHNETLAWFYEARINRTLIAQFERTVYYRRKSIDMELRCFCVEEVSSGHTLFACSMVAYRCSRLNTVGLRCAKTRVSIEPIQTQKK</sequence>